<dbReference type="PANTHER" id="PTHR42811">
    <property type="entry name" value="SERINE ACETYLTRANSFERASE"/>
    <property type="match status" value="1"/>
</dbReference>
<sequence length="203" mass="21443">MSLLSRLREDLDAAASHDPAARGPLENIVVYSGLHAIWMHRLTHKMWANPALRFPARALSQFTRFATGIEIHPGATIGRRFFIDHGMGVVIGETAEIGDDVMLYHGVTLGGRSLAKVKRHPTLCNGVVVGAGAKVLGPVTIGANSAVGANAVVVKDAPADSIITGIPATWRHRDAKMTQPAVDPAEYVDPAIYISSAAPASSP</sequence>
<dbReference type="CDD" id="cd03354">
    <property type="entry name" value="LbH_SAT"/>
    <property type="match status" value="1"/>
</dbReference>
<evidence type="ECO:0000256" key="3">
    <source>
        <dbReference type="ARBA" id="ARBA00013266"/>
    </source>
</evidence>
<dbReference type="SUPFAM" id="SSF51161">
    <property type="entry name" value="Trimeric LpxA-like enzymes"/>
    <property type="match status" value="1"/>
</dbReference>
<evidence type="ECO:0000256" key="5">
    <source>
        <dbReference type="ARBA" id="ARBA00022605"/>
    </source>
</evidence>
<dbReference type="RefSeq" id="WP_191749080.1">
    <property type="nucleotide sequence ID" value="NZ_JACSQC010000009.1"/>
</dbReference>
<gene>
    <name evidence="11" type="primary">cysE</name>
    <name evidence="11" type="ORF">H9638_15960</name>
</gene>
<dbReference type="InterPro" id="IPR042122">
    <property type="entry name" value="Ser_AcTrfase_N_sf"/>
</dbReference>
<organism evidence="11 12">
    <name type="scientific">Arthrobacter pullicola</name>
    <dbReference type="NCBI Taxonomy" id="2762224"/>
    <lineage>
        <taxon>Bacteria</taxon>
        <taxon>Bacillati</taxon>
        <taxon>Actinomycetota</taxon>
        <taxon>Actinomycetes</taxon>
        <taxon>Micrococcales</taxon>
        <taxon>Micrococcaceae</taxon>
        <taxon>Arthrobacter</taxon>
    </lineage>
</organism>
<proteinExistence type="inferred from homology"/>
<keyword evidence="8 10" id="KW-0012">Acyltransferase</keyword>
<keyword evidence="7" id="KW-0198">Cysteine biosynthesis</keyword>
<keyword evidence="5" id="KW-0028">Amino-acid biosynthesis</keyword>
<protein>
    <recommendedName>
        <fullName evidence="4 10">Serine acetyltransferase</fullName>
        <ecNumber evidence="3 10">2.3.1.30</ecNumber>
    </recommendedName>
</protein>
<evidence type="ECO:0000256" key="10">
    <source>
        <dbReference type="PIRNR" id="PIRNR000441"/>
    </source>
</evidence>
<comment type="pathway">
    <text evidence="1">Amino-acid biosynthesis; L-cysteine biosynthesis; L-cysteine from L-serine: step 1/2.</text>
</comment>
<evidence type="ECO:0000256" key="6">
    <source>
        <dbReference type="ARBA" id="ARBA00022679"/>
    </source>
</evidence>
<evidence type="ECO:0000256" key="8">
    <source>
        <dbReference type="ARBA" id="ARBA00023315"/>
    </source>
</evidence>
<comment type="catalytic activity">
    <reaction evidence="9 10">
        <text>L-serine + acetyl-CoA = O-acetyl-L-serine + CoA</text>
        <dbReference type="Rhea" id="RHEA:24560"/>
        <dbReference type="ChEBI" id="CHEBI:33384"/>
        <dbReference type="ChEBI" id="CHEBI:57287"/>
        <dbReference type="ChEBI" id="CHEBI:57288"/>
        <dbReference type="ChEBI" id="CHEBI:58340"/>
        <dbReference type="EC" id="2.3.1.30"/>
    </reaction>
</comment>
<dbReference type="PIRSF" id="PIRSF000441">
    <property type="entry name" value="CysE"/>
    <property type="match status" value="1"/>
</dbReference>
<keyword evidence="12" id="KW-1185">Reference proteome</keyword>
<dbReference type="EC" id="2.3.1.30" evidence="3 10"/>
<dbReference type="Gene3D" id="2.160.10.10">
    <property type="entry name" value="Hexapeptide repeat proteins"/>
    <property type="match status" value="1"/>
</dbReference>
<evidence type="ECO:0000256" key="2">
    <source>
        <dbReference type="ARBA" id="ARBA00007274"/>
    </source>
</evidence>
<evidence type="ECO:0000313" key="11">
    <source>
        <dbReference type="EMBL" id="MBD8045306.1"/>
    </source>
</evidence>
<dbReference type="GO" id="GO:0009001">
    <property type="term" value="F:serine O-acetyltransferase activity"/>
    <property type="evidence" value="ECO:0007669"/>
    <property type="project" value="UniProtKB-EC"/>
</dbReference>
<dbReference type="Pfam" id="PF00132">
    <property type="entry name" value="Hexapep"/>
    <property type="match status" value="1"/>
</dbReference>
<dbReference type="NCBIfam" id="NF041874">
    <property type="entry name" value="EPS_EpsC"/>
    <property type="match status" value="1"/>
</dbReference>
<accession>A0ABR8YM87</accession>
<comment type="similarity">
    <text evidence="2 10">Belongs to the transferase hexapeptide repeat family.</text>
</comment>
<dbReference type="Proteomes" id="UP000652763">
    <property type="component" value="Unassembled WGS sequence"/>
</dbReference>
<dbReference type="InterPro" id="IPR011004">
    <property type="entry name" value="Trimer_LpxA-like_sf"/>
</dbReference>
<evidence type="ECO:0000256" key="4">
    <source>
        <dbReference type="ARBA" id="ARBA00018522"/>
    </source>
</evidence>
<dbReference type="NCBIfam" id="TIGR01172">
    <property type="entry name" value="cysE"/>
    <property type="match status" value="1"/>
</dbReference>
<keyword evidence="6 10" id="KW-0808">Transferase</keyword>
<dbReference type="InterPro" id="IPR053376">
    <property type="entry name" value="Serine_acetyltransferase"/>
</dbReference>
<reference evidence="11 12" key="1">
    <citation type="submission" date="2020-08" db="EMBL/GenBank/DDBJ databases">
        <title>A Genomic Blueprint of the Chicken Gut Microbiome.</title>
        <authorList>
            <person name="Gilroy R."/>
            <person name="Ravi A."/>
            <person name="Getino M."/>
            <person name="Pursley I."/>
            <person name="Horton D.L."/>
            <person name="Alikhan N.-F."/>
            <person name="Baker D."/>
            <person name="Gharbi K."/>
            <person name="Hall N."/>
            <person name="Watson M."/>
            <person name="Adriaenssens E.M."/>
            <person name="Foster-Nyarko E."/>
            <person name="Jarju S."/>
            <person name="Secka A."/>
            <person name="Antonio M."/>
            <person name="Oren A."/>
            <person name="Chaudhuri R."/>
            <person name="La Ragione R.M."/>
            <person name="Hildebrand F."/>
            <person name="Pallen M.J."/>
        </authorList>
    </citation>
    <scope>NUCLEOTIDE SEQUENCE [LARGE SCALE GENOMIC DNA]</scope>
    <source>
        <strain evidence="11 12">Sa2BUA2</strain>
    </source>
</reference>
<evidence type="ECO:0000313" key="12">
    <source>
        <dbReference type="Proteomes" id="UP000652763"/>
    </source>
</evidence>
<evidence type="ECO:0000256" key="1">
    <source>
        <dbReference type="ARBA" id="ARBA00004876"/>
    </source>
</evidence>
<name>A0ABR8YM87_9MICC</name>
<dbReference type="EMBL" id="JACSQC010000009">
    <property type="protein sequence ID" value="MBD8045306.1"/>
    <property type="molecule type" value="Genomic_DNA"/>
</dbReference>
<dbReference type="InterPro" id="IPR005881">
    <property type="entry name" value="Ser_O-AcTrfase"/>
</dbReference>
<dbReference type="InterPro" id="IPR045304">
    <property type="entry name" value="LbH_SAT"/>
</dbReference>
<evidence type="ECO:0000256" key="7">
    <source>
        <dbReference type="ARBA" id="ARBA00023192"/>
    </source>
</evidence>
<evidence type="ECO:0000256" key="9">
    <source>
        <dbReference type="ARBA" id="ARBA00049486"/>
    </source>
</evidence>
<dbReference type="Gene3D" id="1.10.3130.10">
    <property type="entry name" value="serine acetyltransferase, domain 1"/>
    <property type="match status" value="1"/>
</dbReference>
<comment type="caution">
    <text evidence="11">The sequence shown here is derived from an EMBL/GenBank/DDBJ whole genome shotgun (WGS) entry which is preliminary data.</text>
</comment>
<dbReference type="InterPro" id="IPR001451">
    <property type="entry name" value="Hexapep"/>
</dbReference>